<keyword evidence="3" id="KW-0547">Nucleotide-binding</keyword>
<dbReference type="InterPro" id="IPR017871">
    <property type="entry name" value="ABC_transporter-like_CS"/>
</dbReference>
<dbReference type="InterPro" id="IPR027417">
    <property type="entry name" value="P-loop_NTPase"/>
</dbReference>
<dbReference type="NCBIfam" id="TIGR02857">
    <property type="entry name" value="CydD"/>
    <property type="match status" value="1"/>
</dbReference>
<dbReference type="GO" id="GO:0016887">
    <property type="term" value="F:ATP hydrolysis activity"/>
    <property type="evidence" value="ECO:0007669"/>
    <property type="project" value="InterPro"/>
</dbReference>
<comment type="caution">
    <text evidence="10">The sequence shown here is derived from an EMBL/GenBank/DDBJ whole genome shotgun (WGS) entry which is preliminary data.</text>
</comment>
<dbReference type="Proteomes" id="UP000318331">
    <property type="component" value="Unassembled WGS sequence"/>
</dbReference>
<dbReference type="InterPro" id="IPR003593">
    <property type="entry name" value="AAA+_ATPase"/>
</dbReference>
<gene>
    <name evidence="10" type="ORF">FB466_2379</name>
</gene>
<dbReference type="Gene3D" id="3.40.50.300">
    <property type="entry name" value="P-loop containing nucleotide triphosphate hydrolases"/>
    <property type="match status" value="1"/>
</dbReference>
<evidence type="ECO:0000256" key="3">
    <source>
        <dbReference type="ARBA" id="ARBA00022741"/>
    </source>
</evidence>
<dbReference type="PROSITE" id="PS50893">
    <property type="entry name" value="ABC_TRANSPORTER_2"/>
    <property type="match status" value="1"/>
</dbReference>
<proteinExistence type="predicted"/>
<protein>
    <submittedName>
        <fullName evidence="10">ATP-binding cassette subfamily C protein CydD</fullName>
    </submittedName>
</protein>
<feature type="transmembrane region" description="Helical" evidence="7">
    <location>
        <begin position="239"/>
        <end position="264"/>
    </location>
</feature>
<dbReference type="SUPFAM" id="SSF90123">
    <property type="entry name" value="ABC transporter transmembrane region"/>
    <property type="match status" value="1"/>
</dbReference>
<dbReference type="GO" id="GO:0042883">
    <property type="term" value="P:cysteine transport"/>
    <property type="evidence" value="ECO:0007669"/>
    <property type="project" value="InterPro"/>
</dbReference>
<dbReference type="InterPro" id="IPR003439">
    <property type="entry name" value="ABC_transporter-like_ATP-bd"/>
</dbReference>
<dbReference type="GO" id="GO:0005886">
    <property type="term" value="C:plasma membrane"/>
    <property type="evidence" value="ECO:0007669"/>
    <property type="project" value="UniProtKB-SubCell"/>
</dbReference>
<dbReference type="SMART" id="SM00382">
    <property type="entry name" value="AAA"/>
    <property type="match status" value="1"/>
</dbReference>
<keyword evidence="2 7" id="KW-0812">Transmembrane</keyword>
<dbReference type="EMBL" id="VFPN01000003">
    <property type="protein sequence ID" value="TQM61425.1"/>
    <property type="molecule type" value="Genomic_DNA"/>
</dbReference>
<dbReference type="SUPFAM" id="SSF52540">
    <property type="entry name" value="P-loop containing nucleoside triphosphate hydrolases"/>
    <property type="match status" value="1"/>
</dbReference>
<dbReference type="PROSITE" id="PS50929">
    <property type="entry name" value="ABC_TM1F"/>
    <property type="match status" value="1"/>
</dbReference>
<keyword evidence="5 7" id="KW-1133">Transmembrane helix</keyword>
<dbReference type="GO" id="GO:0140359">
    <property type="term" value="F:ABC-type transporter activity"/>
    <property type="evidence" value="ECO:0007669"/>
    <property type="project" value="InterPro"/>
</dbReference>
<keyword evidence="11" id="KW-1185">Reference proteome</keyword>
<evidence type="ECO:0000256" key="5">
    <source>
        <dbReference type="ARBA" id="ARBA00022989"/>
    </source>
</evidence>
<dbReference type="RefSeq" id="WP_141918536.1">
    <property type="nucleotide sequence ID" value="NZ_BAAAYS010000006.1"/>
</dbReference>
<dbReference type="Gene3D" id="1.20.1560.10">
    <property type="entry name" value="ABC transporter type 1, transmembrane domain"/>
    <property type="match status" value="1"/>
</dbReference>
<dbReference type="InterPro" id="IPR039421">
    <property type="entry name" value="Type_1_exporter"/>
</dbReference>
<evidence type="ECO:0000256" key="1">
    <source>
        <dbReference type="ARBA" id="ARBA00004651"/>
    </source>
</evidence>
<evidence type="ECO:0000256" key="4">
    <source>
        <dbReference type="ARBA" id="ARBA00022840"/>
    </source>
</evidence>
<feature type="domain" description="ABC transporter" evidence="8">
    <location>
        <begin position="343"/>
        <end position="556"/>
    </location>
</feature>
<dbReference type="GO" id="GO:0005524">
    <property type="term" value="F:ATP binding"/>
    <property type="evidence" value="ECO:0007669"/>
    <property type="project" value="UniProtKB-KW"/>
</dbReference>
<feature type="transmembrane region" description="Helical" evidence="7">
    <location>
        <begin position="18"/>
        <end position="40"/>
    </location>
</feature>
<organism evidence="10 11">
    <name type="scientific">Klugiella xanthotipulae</name>
    <dbReference type="NCBI Taxonomy" id="244735"/>
    <lineage>
        <taxon>Bacteria</taxon>
        <taxon>Bacillati</taxon>
        <taxon>Actinomycetota</taxon>
        <taxon>Actinomycetes</taxon>
        <taxon>Micrococcales</taxon>
        <taxon>Microbacteriaceae</taxon>
        <taxon>Klugiella</taxon>
    </lineage>
</organism>
<reference evidence="10 11" key="1">
    <citation type="submission" date="2019-06" db="EMBL/GenBank/DDBJ databases">
        <title>Sequencing the genomes of 1000 actinobacteria strains.</title>
        <authorList>
            <person name="Klenk H.-P."/>
        </authorList>
    </citation>
    <scope>NUCLEOTIDE SEQUENCE [LARGE SCALE GENOMIC DNA]</scope>
    <source>
        <strain evidence="10 11">DSM 18031</strain>
    </source>
</reference>
<dbReference type="InterPro" id="IPR011527">
    <property type="entry name" value="ABC1_TM_dom"/>
</dbReference>
<dbReference type="Pfam" id="PF00664">
    <property type="entry name" value="ABC_membrane"/>
    <property type="match status" value="1"/>
</dbReference>
<dbReference type="PANTHER" id="PTHR24221">
    <property type="entry name" value="ATP-BINDING CASSETTE SUB-FAMILY B"/>
    <property type="match status" value="1"/>
</dbReference>
<evidence type="ECO:0000259" key="8">
    <source>
        <dbReference type="PROSITE" id="PS50893"/>
    </source>
</evidence>
<dbReference type="PANTHER" id="PTHR24221:SF590">
    <property type="entry name" value="COMPONENT LINKED WITH THE ASSEMBLY OF CYTOCHROME' TRANSPORT TRANSMEMBRANE ATP-BINDING PROTEIN ABC TRANSPORTER CYDD-RELATED"/>
    <property type="match status" value="1"/>
</dbReference>
<feature type="domain" description="ABC transmembrane type-1" evidence="9">
    <location>
        <begin position="22"/>
        <end position="302"/>
    </location>
</feature>
<dbReference type="CDD" id="cd18584">
    <property type="entry name" value="ABC_6TM_AarD_CydD"/>
    <property type="match status" value="1"/>
</dbReference>
<evidence type="ECO:0000259" key="9">
    <source>
        <dbReference type="PROSITE" id="PS50929"/>
    </source>
</evidence>
<dbReference type="AlphaFoldDB" id="A0A543HSW3"/>
<keyword evidence="4 10" id="KW-0067">ATP-binding</keyword>
<feature type="transmembrane region" description="Helical" evidence="7">
    <location>
        <begin position="134"/>
        <end position="153"/>
    </location>
</feature>
<dbReference type="Pfam" id="PF00005">
    <property type="entry name" value="ABC_tran"/>
    <property type="match status" value="1"/>
</dbReference>
<keyword evidence="6 7" id="KW-0472">Membrane</keyword>
<name>A0A543HSW3_9MICO</name>
<evidence type="ECO:0000313" key="10">
    <source>
        <dbReference type="EMBL" id="TQM61425.1"/>
    </source>
</evidence>
<sequence length="557" mass="58376">MKPFDARLLRYAQSIRGFLVRGALLGLLRILSLVGVAWYASQAIVAVVEGDLGRSFAVSLCGLTLSVFVRAVTIWLVEANSARGASAVKSELRQASLGAIDRLGPSWLSGRSSATITTSVTQGLDALDEYFAKYIPQLILTVLATPFLLILIWRSDALSALIIIGVYPVIPIFMVLIGWATQSVQRKQWDALNTLARSFHDVVGGLSTLKIFGRAERQSARIQLVTEDYRVRTMKVLRVTFLSGFVLDLAGTISVAFVAVGIGVRLIEGSMPLAVGLFVLLLTPEVFVPIRQVGASFHAAAEGLTAVEDVFDILDEDRARSASLTPGAVETTASEILGVSAALELRSVSIRYDTLIAVNEVSLTLAPGLVTALVGPSGAGKSSLLGAITGLVPHGGRVCVAGQDVTTQPPGQRGWLSWVGQRPGLVAGTVASNVSLGSTDADSAHVREAVAAALTAAAGSDIDPLLELGPAGEGLSGGQAQRVSIARALFRLREKGASVLILDEPTSALDSVTEGAVLDTLRKVADSGIAVLVVSHRHAVAARADTILRIGDNVSLS</sequence>
<accession>A0A543HSW3</accession>
<feature type="transmembrane region" description="Helical" evidence="7">
    <location>
        <begin position="159"/>
        <end position="180"/>
    </location>
</feature>
<dbReference type="InterPro" id="IPR014216">
    <property type="entry name" value="ABC_transptr_CydD"/>
</dbReference>
<dbReference type="InterPro" id="IPR036640">
    <property type="entry name" value="ABC1_TM_sf"/>
</dbReference>
<feature type="transmembrane region" description="Helical" evidence="7">
    <location>
        <begin position="52"/>
        <end position="77"/>
    </location>
</feature>
<evidence type="ECO:0000256" key="6">
    <source>
        <dbReference type="ARBA" id="ARBA00023136"/>
    </source>
</evidence>
<dbReference type="PROSITE" id="PS00211">
    <property type="entry name" value="ABC_TRANSPORTER_1"/>
    <property type="match status" value="1"/>
</dbReference>
<evidence type="ECO:0000313" key="11">
    <source>
        <dbReference type="Proteomes" id="UP000318331"/>
    </source>
</evidence>
<evidence type="ECO:0000256" key="7">
    <source>
        <dbReference type="SAM" id="Phobius"/>
    </source>
</evidence>
<dbReference type="CDD" id="cd03228">
    <property type="entry name" value="ABCC_MRP_Like"/>
    <property type="match status" value="1"/>
</dbReference>
<dbReference type="OrthoDB" id="9806127at2"/>
<comment type="subcellular location">
    <subcellularLocation>
        <location evidence="1">Cell membrane</location>
        <topology evidence="1">Multi-pass membrane protein</topology>
    </subcellularLocation>
</comment>
<evidence type="ECO:0000256" key="2">
    <source>
        <dbReference type="ARBA" id="ARBA00022692"/>
    </source>
</evidence>